<keyword evidence="3" id="KW-1185">Reference proteome</keyword>
<name>A0AAV2Q1N4_MEGNR</name>
<dbReference type="Proteomes" id="UP001497623">
    <property type="component" value="Unassembled WGS sequence"/>
</dbReference>
<evidence type="ECO:0000313" key="2">
    <source>
        <dbReference type="EMBL" id="CAL4067661.1"/>
    </source>
</evidence>
<accession>A0AAV2Q1N4</accession>
<reference evidence="2 3" key="1">
    <citation type="submission" date="2024-05" db="EMBL/GenBank/DDBJ databases">
        <authorList>
            <person name="Wallberg A."/>
        </authorList>
    </citation>
    <scope>NUCLEOTIDE SEQUENCE [LARGE SCALE GENOMIC DNA]</scope>
</reference>
<sequence>MNSSFIIPQLYQSYSCPEPGMDLTHHQYLSEVIHMAREYKTEIESYITNVEEINQNLQKLQEQCHQELWYNLSIACLLYKRWLINQAQDLTKMMYTVWTKTKSIYCTFVQDDMKICTGMESLADLETLGTDDLIEIHKDLSH</sequence>
<evidence type="ECO:0000256" key="1">
    <source>
        <dbReference type="SAM" id="Coils"/>
    </source>
</evidence>
<organism evidence="2 3">
    <name type="scientific">Meganyctiphanes norvegica</name>
    <name type="common">Northern krill</name>
    <name type="synonym">Thysanopoda norvegica</name>
    <dbReference type="NCBI Taxonomy" id="48144"/>
    <lineage>
        <taxon>Eukaryota</taxon>
        <taxon>Metazoa</taxon>
        <taxon>Ecdysozoa</taxon>
        <taxon>Arthropoda</taxon>
        <taxon>Crustacea</taxon>
        <taxon>Multicrustacea</taxon>
        <taxon>Malacostraca</taxon>
        <taxon>Eumalacostraca</taxon>
        <taxon>Eucarida</taxon>
        <taxon>Euphausiacea</taxon>
        <taxon>Euphausiidae</taxon>
        <taxon>Meganyctiphanes</taxon>
    </lineage>
</organism>
<dbReference type="AlphaFoldDB" id="A0AAV2Q1N4"/>
<feature type="non-terminal residue" evidence="2">
    <location>
        <position position="142"/>
    </location>
</feature>
<feature type="coiled-coil region" evidence="1">
    <location>
        <begin position="36"/>
        <end position="63"/>
    </location>
</feature>
<evidence type="ECO:0000313" key="3">
    <source>
        <dbReference type="Proteomes" id="UP001497623"/>
    </source>
</evidence>
<dbReference type="EMBL" id="CAXKWB010002773">
    <property type="protein sequence ID" value="CAL4067661.1"/>
    <property type="molecule type" value="Genomic_DNA"/>
</dbReference>
<protein>
    <submittedName>
        <fullName evidence="2">Uncharacterized protein</fullName>
    </submittedName>
</protein>
<comment type="caution">
    <text evidence="2">The sequence shown here is derived from an EMBL/GenBank/DDBJ whole genome shotgun (WGS) entry which is preliminary data.</text>
</comment>
<gene>
    <name evidence="2" type="ORF">MNOR_LOCUS6646</name>
</gene>
<keyword evidence="1" id="KW-0175">Coiled coil</keyword>
<proteinExistence type="predicted"/>